<accession>A0A9D0ZKB5</accession>
<feature type="domain" description="M23ase beta-sheet core" evidence="2">
    <location>
        <begin position="125"/>
        <end position="223"/>
    </location>
</feature>
<keyword evidence="1" id="KW-0472">Membrane</keyword>
<dbReference type="PANTHER" id="PTHR21666:SF270">
    <property type="entry name" value="MUREIN HYDROLASE ACTIVATOR ENVC"/>
    <property type="match status" value="1"/>
</dbReference>
<dbReference type="Pfam" id="PF01551">
    <property type="entry name" value="Peptidase_M23"/>
    <property type="match status" value="1"/>
</dbReference>
<evidence type="ECO:0000256" key="1">
    <source>
        <dbReference type="SAM" id="Phobius"/>
    </source>
</evidence>
<dbReference type="Gene3D" id="2.70.70.10">
    <property type="entry name" value="Glucose Permease (Domain IIA)"/>
    <property type="match status" value="1"/>
</dbReference>
<keyword evidence="1" id="KW-1133">Transmembrane helix</keyword>
<reference evidence="3" key="2">
    <citation type="journal article" date="2021" name="PeerJ">
        <title>Extensive microbial diversity within the chicken gut microbiome revealed by metagenomics and culture.</title>
        <authorList>
            <person name="Gilroy R."/>
            <person name="Ravi A."/>
            <person name="Getino M."/>
            <person name="Pursley I."/>
            <person name="Horton D.L."/>
            <person name="Alikhan N.F."/>
            <person name="Baker D."/>
            <person name="Gharbi K."/>
            <person name="Hall N."/>
            <person name="Watson M."/>
            <person name="Adriaenssens E.M."/>
            <person name="Foster-Nyarko E."/>
            <person name="Jarju S."/>
            <person name="Secka A."/>
            <person name="Antonio M."/>
            <person name="Oren A."/>
            <person name="Chaudhuri R.R."/>
            <person name="La Ragione R."/>
            <person name="Hildebrand F."/>
            <person name="Pallen M.J."/>
        </authorList>
    </citation>
    <scope>NUCLEOTIDE SEQUENCE</scope>
    <source>
        <strain evidence="3">ChiSjej6B24-2974</strain>
    </source>
</reference>
<dbReference type="SUPFAM" id="SSF51261">
    <property type="entry name" value="Duplicated hybrid motif"/>
    <property type="match status" value="1"/>
</dbReference>
<dbReference type="EMBL" id="DVFZ01000033">
    <property type="protein sequence ID" value="HIQ82110.1"/>
    <property type="molecule type" value="Genomic_DNA"/>
</dbReference>
<name>A0A9D0ZKB5_9FIRM</name>
<organism evidence="3 4">
    <name type="scientific">Candidatus Pullichristensenella stercorigallinarum</name>
    <dbReference type="NCBI Taxonomy" id="2840909"/>
    <lineage>
        <taxon>Bacteria</taxon>
        <taxon>Bacillati</taxon>
        <taxon>Bacillota</taxon>
        <taxon>Clostridia</taxon>
        <taxon>Candidatus Pullichristensenella</taxon>
    </lineage>
</organism>
<dbReference type="GO" id="GO:0004222">
    <property type="term" value="F:metalloendopeptidase activity"/>
    <property type="evidence" value="ECO:0007669"/>
    <property type="project" value="TreeGrafter"/>
</dbReference>
<protein>
    <submittedName>
        <fullName evidence="3">M23 family metallopeptidase</fullName>
    </submittedName>
</protein>
<gene>
    <name evidence="3" type="ORF">IAA52_03290</name>
</gene>
<evidence type="ECO:0000259" key="2">
    <source>
        <dbReference type="Pfam" id="PF01551"/>
    </source>
</evidence>
<dbReference type="PANTHER" id="PTHR21666">
    <property type="entry name" value="PEPTIDASE-RELATED"/>
    <property type="match status" value="1"/>
</dbReference>
<dbReference type="Proteomes" id="UP000824260">
    <property type="component" value="Unassembled WGS sequence"/>
</dbReference>
<dbReference type="InterPro" id="IPR011055">
    <property type="entry name" value="Dup_hybrid_motif"/>
</dbReference>
<dbReference type="CDD" id="cd12797">
    <property type="entry name" value="M23_peptidase"/>
    <property type="match status" value="1"/>
</dbReference>
<evidence type="ECO:0000313" key="3">
    <source>
        <dbReference type="EMBL" id="HIQ82110.1"/>
    </source>
</evidence>
<reference evidence="3" key="1">
    <citation type="submission" date="2020-10" db="EMBL/GenBank/DDBJ databases">
        <authorList>
            <person name="Gilroy R."/>
        </authorList>
    </citation>
    <scope>NUCLEOTIDE SEQUENCE</scope>
    <source>
        <strain evidence="3">ChiSjej6B24-2974</strain>
    </source>
</reference>
<proteinExistence type="predicted"/>
<dbReference type="AlphaFoldDB" id="A0A9D0ZKB5"/>
<dbReference type="InterPro" id="IPR050570">
    <property type="entry name" value="Cell_wall_metabolism_enzyme"/>
</dbReference>
<dbReference type="InterPro" id="IPR016047">
    <property type="entry name" value="M23ase_b-sheet_dom"/>
</dbReference>
<comment type="caution">
    <text evidence="3">The sequence shown here is derived from an EMBL/GenBank/DDBJ whole genome shotgun (WGS) entry which is preliminary data.</text>
</comment>
<keyword evidence="1" id="KW-0812">Transmembrane</keyword>
<feature type="transmembrane region" description="Helical" evidence="1">
    <location>
        <begin position="37"/>
        <end position="57"/>
    </location>
</feature>
<sequence>MKSLIQRIWAGVRRCAQALVQRLKTLAPKLRVFWDRFGYAASMVVLLALVGTAASIYRSRAANPAVPEPTPTATPEPALLSSVNMDAEAAEEEEITFLQPVDGELAGEYRSDELIWSDTLMLWQTHAAIDIAAPLGTAVSASADGTVIEAYKDPLLGYTVRLSHADGYESLYAGLQSAEIATVGAEVSAGEVIGAVGESADTESSLGAHLHFALYLHGEAIEPPFIIE</sequence>
<evidence type="ECO:0000313" key="4">
    <source>
        <dbReference type="Proteomes" id="UP000824260"/>
    </source>
</evidence>